<keyword evidence="3" id="KW-1185">Reference proteome</keyword>
<sequence>MPPKPFTIPEVHGHRGCRGLRPENTLAGFLHALELGVDALELDVVISADEQVVVSHEPWLSAAICRDAAGERIDPASERLHNLFLMPYAVIRHCDCGSVRNPRFPHQLLNTAYKPLLQEVIAEADKYAQYLGRPLPFLSIEIKSSSAGDGIFHPSPARFVELVSAVVHAAGVAKRTTVLSFDKRVLQAARTQVPSLPLCLLVEDAQPLAEHLKELGFVPAVYGPEHCLVDKKLVAEVHTLGMRIIPWTVNELADMHRLIALGVDGITTDYPDLLVSSLVR</sequence>
<proteinExistence type="predicted"/>
<dbReference type="EMBL" id="CP060784">
    <property type="protein sequence ID" value="QNP53367.1"/>
    <property type="molecule type" value="Genomic_DNA"/>
</dbReference>
<dbReference type="KEGG" id="hqi:H9L05_07125"/>
<name>A0A7H0GYK1_9BACT</name>
<dbReference type="SUPFAM" id="SSF51695">
    <property type="entry name" value="PLC-like phosphodiesterases"/>
    <property type="match status" value="1"/>
</dbReference>
<organism evidence="2 3">
    <name type="scientific">Hymenobacter qilianensis</name>
    <dbReference type="NCBI Taxonomy" id="1385715"/>
    <lineage>
        <taxon>Bacteria</taxon>
        <taxon>Pseudomonadati</taxon>
        <taxon>Bacteroidota</taxon>
        <taxon>Cytophagia</taxon>
        <taxon>Cytophagales</taxon>
        <taxon>Hymenobacteraceae</taxon>
        <taxon>Hymenobacter</taxon>
    </lineage>
</organism>
<reference evidence="2 3" key="1">
    <citation type="submission" date="2020-08" db="EMBL/GenBank/DDBJ databases">
        <title>Genome sequence of Hymenobacter qilianensis JCM 19763T.</title>
        <authorList>
            <person name="Hyun D.-W."/>
            <person name="Bae J.-W."/>
        </authorList>
    </citation>
    <scope>NUCLEOTIDE SEQUENCE [LARGE SCALE GENOMIC DNA]</scope>
    <source>
        <strain evidence="2 3">JCM 19763</strain>
    </source>
</reference>
<dbReference type="InterPro" id="IPR017946">
    <property type="entry name" value="PLC-like_Pdiesterase_TIM-brl"/>
</dbReference>
<dbReference type="PANTHER" id="PTHR46211:SF14">
    <property type="entry name" value="GLYCEROPHOSPHODIESTER PHOSPHODIESTERASE"/>
    <property type="match status" value="1"/>
</dbReference>
<dbReference type="Gene3D" id="3.20.20.190">
    <property type="entry name" value="Phosphatidylinositol (PI) phosphodiesterase"/>
    <property type="match status" value="1"/>
</dbReference>
<dbReference type="GO" id="GO:0008081">
    <property type="term" value="F:phosphoric diester hydrolase activity"/>
    <property type="evidence" value="ECO:0007669"/>
    <property type="project" value="InterPro"/>
</dbReference>
<evidence type="ECO:0000313" key="3">
    <source>
        <dbReference type="Proteomes" id="UP000516093"/>
    </source>
</evidence>
<dbReference type="Pfam" id="PF03009">
    <property type="entry name" value="GDPD"/>
    <property type="match status" value="1"/>
</dbReference>
<dbReference type="GO" id="GO:0006629">
    <property type="term" value="P:lipid metabolic process"/>
    <property type="evidence" value="ECO:0007669"/>
    <property type="project" value="InterPro"/>
</dbReference>
<dbReference type="AlphaFoldDB" id="A0A7H0GYK1"/>
<dbReference type="Proteomes" id="UP000516093">
    <property type="component" value="Chromosome"/>
</dbReference>
<dbReference type="RefSeq" id="WP_187733585.1">
    <property type="nucleotide sequence ID" value="NZ_BMFN01000001.1"/>
</dbReference>
<dbReference type="PROSITE" id="PS51704">
    <property type="entry name" value="GP_PDE"/>
    <property type="match status" value="1"/>
</dbReference>
<dbReference type="InterPro" id="IPR030395">
    <property type="entry name" value="GP_PDE_dom"/>
</dbReference>
<evidence type="ECO:0000259" key="1">
    <source>
        <dbReference type="PROSITE" id="PS51704"/>
    </source>
</evidence>
<gene>
    <name evidence="2" type="ORF">H9L05_07125</name>
</gene>
<feature type="domain" description="GP-PDE" evidence="1">
    <location>
        <begin position="9"/>
        <end position="278"/>
    </location>
</feature>
<dbReference type="PANTHER" id="PTHR46211">
    <property type="entry name" value="GLYCEROPHOSPHORYL DIESTER PHOSPHODIESTERASE"/>
    <property type="match status" value="1"/>
</dbReference>
<evidence type="ECO:0000313" key="2">
    <source>
        <dbReference type="EMBL" id="QNP53367.1"/>
    </source>
</evidence>
<accession>A0A7H0GYK1</accession>
<protein>
    <submittedName>
        <fullName evidence="2">Glycerophosphodiester phosphodiesterase</fullName>
    </submittedName>
</protein>